<keyword evidence="2" id="KW-1003">Cell membrane</keyword>
<feature type="transmembrane region" description="Helical" evidence="6">
    <location>
        <begin position="127"/>
        <end position="144"/>
    </location>
</feature>
<dbReference type="Proteomes" id="UP000198866">
    <property type="component" value="Unassembled WGS sequence"/>
</dbReference>
<evidence type="ECO:0000256" key="1">
    <source>
        <dbReference type="ARBA" id="ARBA00004651"/>
    </source>
</evidence>
<feature type="transmembrane region" description="Helical" evidence="6">
    <location>
        <begin position="55"/>
        <end position="76"/>
    </location>
</feature>
<keyword evidence="3 6" id="KW-0812">Transmembrane</keyword>
<evidence type="ECO:0000259" key="7">
    <source>
        <dbReference type="Pfam" id="PF05425"/>
    </source>
</evidence>
<keyword evidence="5 6" id="KW-0472">Membrane</keyword>
<dbReference type="OrthoDB" id="8753116at2"/>
<dbReference type="InterPro" id="IPR032694">
    <property type="entry name" value="CopC/D"/>
</dbReference>
<comment type="subcellular location">
    <subcellularLocation>
        <location evidence="1">Cell membrane</location>
        <topology evidence="1">Multi-pass membrane protein</topology>
    </subcellularLocation>
</comment>
<evidence type="ECO:0000256" key="6">
    <source>
        <dbReference type="SAM" id="Phobius"/>
    </source>
</evidence>
<keyword evidence="4 6" id="KW-1133">Transmembrane helix</keyword>
<gene>
    <name evidence="8" type="ORF">SAMN05192539_102049</name>
</gene>
<dbReference type="AlphaFoldDB" id="A0A1H7CCD7"/>
<sequence length="313" mass="33057">MNDGFLGGLRLAMVALQNIGFAALVGALLCDTWLARSHSRWQAGVSMRLLLTLRIASLTALASSAFAFWIHCALMSESTLSEAGPAVRSMLLETGFGHAWLAGAAFMLGVVVLSLVQSGKPIRLKPVIWLAFAGVALSRSHAGHPVDAGAFSIPVWADWMHFLAISVWVGIVLVTTYIVVPRVLNAPATDRANTAAFIQSLSGAATFALFVLFATGAYNAWRGVATPENLWTSAYGQILLLKLALVVIAVALGGHNRFFGMPPLLASLKELLSESPPRPLKRFAAVLHVESIVLAGVLVAAAILVSSPLPGTT</sequence>
<dbReference type="PANTHER" id="PTHR34820:SF4">
    <property type="entry name" value="INNER MEMBRANE PROTEIN YEBZ"/>
    <property type="match status" value="1"/>
</dbReference>
<feature type="transmembrane region" description="Helical" evidence="6">
    <location>
        <begin position="234"/>
        <end position="254"/>
    </location>
</feature>
<dbReference type="InterPro" id="IPR008457">
    <property type="entry name" value="Cu-R_CopD_dom"/>
</dbReference>
<proteinExistence type="predicted"/>
<feature type="transmembrane region" description="Helical" evidence="6">
    <location>
        <begin position="96"/>
        <end position="115"/>
    </location>
</feature>
<dbReference type="GO" id="GO:0006825">
    <property type="term" value="P:copper ion transport"/>
    <property type="evidence" value="ECO:0007669"/>
    <property type="project" value="InterPro"/>
</dbReference>
<feature type="transmembrane region" description="Helical" evidence="6">
    <location>
        <begin position="192"/>
        <end position="214"/>
    </location>
</feature>
<feature type="transmembrane region" description="Helical" evidence="6">
    <location>
        <begin position="159"/>
        <end position="180"/>
    </location>
</feature>
<feature type="transmembrane region" description="Helical" evidence="6">
    <location>
        <begin position="12"/>
        <end position="34"/>
    </location>
</feature>
<evidence type="ECO:0000313" key="9">
    <source>
        <dbReference type="Proteomes" id="UP000198866"/>
    </source>
</evidence>
<dbReference type="RefSeq" id="WP_090869484.1">
    <property type="nucleotide sequence ID" value="NZ_FNYE01000020.1"/>
</dbReference>
<evidence type="ECO:0000256" key="3">
    <source>
        <dbReference type="ARBA" id="ARBA00022692"/>
    </source>
</evidence>
<protein>
    <submittedName>
        <fullName evidence="8">Putative copper resistance protein D</fullName>
    </submittedName>
</protein>
<feature type="domain" description="Copper resistance protein D" evidence="7">
    <location>
        <begin position="196"/>
        <end position="304"/>
    </location>
</feature>
<keyword evidence="9" id="KW-1185">Reference proteome</keyword>
<evidence type="ECO:0000313" key="8">
    <source>
        <dbReference type="EMBL" id="SEJ84280.1"/>
    </source>
</evidence>
<dbReference type="GO" id="GO:0005886">
    <property type="term" value="C:plasma membrane"/>
    <property type="evidence" value="ECO:0007669"/>
    <property type="project" value="UniProtKB-SubCell"/>
</dbReference>
<evidence type="ECO:0000256" key="4">
    <source>
        <dbReference type="ARBA" id="ARBA00022989"/>
    </source>
</evidence>
<dbReference type="PANTHER" id="PTHR34820">
    <property type="entry name" value="INNER MEMBRANE PROTEIN YEBZ"/>
    <property type="match status" value="1"/>
</dbReference>
<name>A0A1H7CCD7_9BURK</name>
<accession>A0A1H7CCD7</accession>
<organism evidence="8 9">
    <name type="scientific">Paraburkholderia diazotrophica</name>
    <dbReference type="NCBI Taxonomy" id="667676"/>
    <lineage>
        <taxon>Bacteria</taxon>
        <taxon>Pseudomonadati</taxon>
        <taxon>Pseudomonadota</taxon>
        <taxon>Betaproteobacteria</taxon>
        <taxon>Burkholderiales</taxon>
        <taxon>Burkholderiaceae</taxon>
        <taxon>Paraburkholderia</taxon>
    </lineage>
</organism>
<feature type="transmembrane region" description="Helical" evidence="6">
    <location>
        <begin position="283"/>
        <end position="305"/>
    </location>
</feature>
<dbReference type="STRING" id="667676.SAMN05192539_102049"/>
<evidence type="ECO:0000256" key="2">
    <source>
        <dbReference type="ARBA" id="ARBA00022475"/>
    </source>
</evidence>
<dbReference type="Pfam" id="PF05425">
    <property type="entry name" value="CopD"/>
    <property type="match status" value="1"/>
</dbReference>
<dbReference type="EMBL" id="FNYE01000020">
    <property type="protein sequence ID" value="SEJ84280.1"/>
    <property type="molecule type" value="Genomic_DNA"/>
</dbReference>
<evidence type="ECO:0000256" key="5">
    <source>
        <dbReference type="ARBA" id="ARBA00023136"/>
    </source>
</evidence>
<reference evidence="9" key="1">
    <citation type="submission" date="2016-10" db="EMBL/GenBank/DDBJ databases">
        <authorList>
            <person name="Varghese N."/>
            <person name="Submissions S."/>
        </authorList>
    </citation>
    <scope>NUCLEOTIDE SEQUENCE [LARGE SCALE GENOMIC DNA]</scope>
    <source>
        <strain evidence="9">LMG 26031</strain>
    </source>
</reference>